<proteinExistence type="predicted"/>
<dbReference type="Pfam" id="PF03851">
    <property type="entry name" value="UvdE"/>
    <property type="match status" value="1"/>
</dbReference>
<evidence type="ECO:0000256" key="6">
    <source>
        <dbReference type="ARBA" id="ARBA00023204"/>
    </source>
</evidence>
<evidence type="ECO:0000256" key="3">
    <source>
        <dbReference type="ARBA" id="ARBA00022763"/>
    </source>
</evidence>
<keyword evidence="4" id="KW-0228">DNA excision</keyword>
<dbReference type="Gene3D" id="3.20.20.150">
    <property type="entry name" value="Divalent-metal-dependent TIM barrel enzymes"/>
    <property type="match status" value="1"/>
</dbReference>
<dbReference type="Proteomes" id="UP000223596">
    <property type="component" value="Unassembled WGS sequence"/>
</dbReference>
<evidence type="ECO:0000256" key="1">
    <source>
        <dbReference type="ARBA" id="ARBA00022722"/>
    </source>
</evidence>
<dbReference type="GO" id="GO:0016787">
    <property type="term" value="F:hydrolase activity"/>
    <property type="evidence" value="ECO:0007669"/>
    <property type="project" value="UniProtKB-KW"/>
</dbReference>
<name>A0AB36TJ75_ACETH</name>
<evidence type="ECO:0000313" key="7">
    <source>
        <dbReference type="EMBL" id="PFH03907.1"/>
    </source>
</evidence>
<dbReference type="InterPro" id="IPR004601">
    <property type="entry name" value="UvdE"/>
</dbReference>
<dbReference type="NCBIfam" id="TIGR00629">
    <property type="entry name" value="uvde"/>
    <property type="match status" value="1"/>
</dbReference>
<dbReference type="PANTHER" id="PTHR31290">
    <property type="entry name" value="UV-DAMAGE ENDONUCLEASE"/>
    <property type="match status" value="1"/>
</dbReference>
<dbReference type="PANTHER" id="PTHR31290:SF5">
    <property type="entry name" value="UV-DAMAGE ENDONUCLEASE"/>
    <property type="match status" value="1"/>
</dbReference>
<evidence type="ECO:0000256" key="4">
    <source>
        <dbReference type="ARBA" id="ARBA00022769"/>
    </source>
</evidence>
<dbReference type="GO" id="GO:0009411">
    <property type="term" value="P:response to UV"/>
    <property type="evidence" value="ECO:0007669"/>
    <property type="project" value="InterPro"/>
</dbReference>
<dbReference type="EMBL" id="PDBW01000001">
    <property type="protein sequence ID" value="PFH03907.1"/>
    <property type="molecule type" value="Genomic_DNA"/>
</dbReference>
<comment type="caution">
    <text evidence="7">The sequence shown here is derived from an EMBL/GenBank/DDBJ whole genome shotgun (WGS) entry which is preliminary data.</text>
</comment>
<evidence type="ECO:0000256" key="5">
    <source>
        <dbReference type="ARBA" id="ARBA00022801"/>
    </source>
</evidence>
<dbReference type="AlphaFoldDB" id="A0AB36TJ75"/>
<organism evidence="7 8">
    <name type="scientific">Acetivibrio thermocellus AD2</name>
    <dbReference type="NCBI Taxonomy" id="1138384"/>
    <lineage>
        <taxon>Bacteria</taxon>
        <taxon>Bacillati</taxon>
        <taxon>Bacillota</taxon>
        <taxon>Clostridia</taxon>
        <taxon>Eubacteriales</taxon>
        <taxon>Oscillospiraceae</taxon>
        <taxon>Acetivibrio</taxon>
    </lineage>
</organism>
<keyword evidence="5" id="KW-0378">Hydrolase</keyword>
<protein>
    <submittedName>
        <fullName evidence="7">UV-damage endonuclease</fullName>
    </submittedName>
</protein>
<keyword evidence="1" id="KW-0540">Nuclease</keyword>
<dbReference type="GeneID" id="35803775"/>
<dbReference type="RefSeq" id="WP_003513953.1">
    <property type="nucleotide sequence ID" value="NZ_CP013828.1"/>
</dbReference>
<evidence type="ECO:0000313" key="8">
    <source>
        <dbReference type="Proteomes" id="UP000223596"/>
    </source>
</evidence>
<reference evidence="7 8" key="1">
    <citation type="submission" date="2017-09" db="EMBL/GenBank/DDBJ databases">
        <title>Evaluation of Pacific Biosciences Sequencing Technology to Finishing C. thermocellum Genome Sequences.</title>
        <authorList>
            <person name="Brown S."/>
        </authorList>
    </citation>
    <scope>NUCLEOTIDE SEQUENCE [LARGE SCALE GENOMIC DNA]</scope>
    <source>
        <strain evidence="7 8">AD2</strain>
    </source>
</reference>
<sequence length="321" mass="37910">MLVRLGYVAMTMNLKDSSPSGTVTVKTLAGLNEDETRLNKLRKVTAANLHNTLRILRYNKAYNISVYRFTSKLVPLATHPMVSHWDYVGEFRNEFKSLGDFVKENNFRVSAHPDHYTLLNSPSKEVFEASVRDLDYHVKLFEAMGLEDYKYKLVMHIGGLYKNKQTSVERFKENYAILPDRIRKRLIFENDDKIYTARDVLDICKELKVPMVLDVHHHNCVNNGERLEDMLKEIFDTWKDEYFPPKIHFSTPKSKENFRSHADEIDVNEFYRFLQIAKKLKKDFDVMIEAKNKDNALFKLSRELKTFDDIRWIDEGHFEIR</sequence>
<dbReference type="SUPFAM" id="SSF51658">
    <property type="entry name" value="Xylose isomerase-like"/>
    <property type="match status" value="1"/>
</dbReference>
<evidence type="ECO:0000256" key="2">
    <source>
        <dbReference type="ARBA" id="ARBA00022759"/>
    </source>
</evidence>
<dbReference type="InterPro" id="IPR036237">
    <property type="entry name" value="Xyl_isomerase-like_sf"/>
</dbReference>
<keyword evidence="2 7" id="KW-0255">Endonuclease</keyword>
<keyword evidence="6" id="KW-0234">DNA repair</keyword>
<dbReference type="GO" id="GO:0006289">
    <property type="term" value="P:nucleotide-excision repair"/>
    <property type="evidence" value="ECO:0007669"/>
    <property type="project" value="InterPro"/>
</dbReference>
<gene>
    <name evidence="7" type="ORF">M972_112726</name>
</gene>
<dbReference type="GO" id="GO:0004519">
    <property type="term" value="F:endonuclease activity"/>
    <property type="evidence" value="ECO:0007669"/>
    <property type="project" value="UniProtKB-KW"/>
</dbReference>
<keyword evidence="3" id="KW-0227">DNA damage</keyword>
<accession>A0AB36TJ75</accession>